<evidence type="ECO:0000313" key="2">
    <source>
        <dbReference type="Proteomes" id="UP000289738"/>
    </source>
</evidence>
<dbReference type="Proteomes" id="UP000289738">
    <property type="component" value="Chromosome A01"/>
</dbReference>
<protein>
    <submittedName>
        <fullName evidence="1">Uncharacterized protein</fullName>
    </submittedName>
</protein>
<gene>
    <name evidence="1" type="ORF">Ahy_A01g001422</name>
</gene>
<dbReference type="EMBL" id="SDMP01000001">
    <property type="protein sequence ID" value="RYR76912.1"/>
    <property type="molecule type" value="Genomic_DNA"/>
</dbReference>
<comment type="caution">
    <text evidence="1">The sequence shown here is derived from an EMBL/GenBank/DDBJ whole genome shotgun (WGS) entry which is preliminary data.</text>
</comment>
<reference evidence="1 2" key="1">
    <citation type="submission" date="2019-01" db="EMBL/GenBank/DDBJ databases">
        <title>Sequencing of cultivated peanut Arachis hypogaea provides insights into genome evolution and oil improvement.</title>
        <authorList>
            <person name="Chen X."/>
        </authorList>
    </citation>
    <scope>NUCLEOTIDE SEQUENCE [LARGE SCALE GENOMIC DNA]</scope>
    <source>
        <strain evidence="2">cv. Fuhuasheng</strain>
        <tissue evidence="1">Leaves</tissue>
    </source>
</reference>
<sequence length="183" mass="18671">MRVHHGVPDAGLGGEVHDVAESDDIEELGEELGVVDVTFDDEDAMCFEEGLACAFQGRVVIVVEVVEANDAVAAALEGYGDVRAYEAGGAGDEDGEAAVALDLGGGAELLLPVDAAPGGGEVAAAGVDEALEAEVGCGEGDEEQSPEKHGACGGKATVDLAVHVVRSIPLELPWGRREQLLLQ</sequence>
<evidence type="ECO:0000313" key="1">
    <source>
        <dbReference type="EMBL" id="RYR76912.1"/>
    </source>
</evidence>
<dbReference type="AlphaFoldDB" id="A0A445ENH4"/>
<proteinExistence type="predicted"/>
<name>A0A445ENH4_ARAHY</name>
<keyword evidence="2" id="KW-1185">Reference proteome</keyword>
<accession>A0A445ENH4</accession>
<organism evidence="1 2">
    <name type="scientific">Arachis hypogaea</name>
    <name type="common">Peanut</name>
    <dbReference type="NCBI Taxonomy" id="3818"/>
    <lineage>
        <taxon>Eukaryota</taxon>
        <taxon>Viridiplantae</taxon>
        <taxon>Streptophyta</taxon>
        <taxon>Embryophyta</taxon>
        <taxon>Tracheophyta</taxon>
        <taxon>Spermatophyta</taxon>
        <taxon>Magnoliopsida</taxon>
        <taxon>eudicotyledons</taxon>
        <taxon>Gunneridae</taxon>
        <taxon>Pentapetalae</taxon>
        <taxon>rosids</taxon>
        <taxon>fabids</taxon>
        <taxon>Fabales</taxon>
        <taxon>Fabaceae</taxon>
        <taxon>Papilionoideae</taxon>
        <taxon>50 kb inversion clade</taxon>
        <taxon>dalbergioids sensu lato</taxon>
        <taxon>Dalbergieae</taxon>
        <taxon>Pterocarpus clade</taxon>
        <taxon>Arachis</taxon>
    </lineage>
</organism>